<dbReference type="OrthoDB" id="7997964at2"/>
<protein>
    <submittedName>
        <fullName evidence="1">Uncharacterized protein</fullName>
    </submittedName>
</protein>
<proteinExistence type="predicted"/>
<accession>A0A160PMA7</accession>
<reference evidence="1 2" key="1">
    <citation type="journal article" date="2016" name="Genome Announc.">
        <title>Complete Genome Sequence of Methylobacterium populi P-1M, Isolated from Pink-Pigmented Household Biofilm.</title>
        <authorList>
            <person name="Morohoshi T."/>
            <person name="Ikeda T."/>
        </authorList>
    </citation>
    <scope>NUCLEOTIDE SEQUENCE [LARGE SCALE GENOMIC DNA]</scope>
    <source>
        <strain evidence="1 2">P-1M</strain>
    </source>
</reference>
<evidence type="ECO:0000313" key="2">
    <source>
        <dbReference type="Proteomes" id="UP000218288"/>
    </source>
</evidence>
<organism evidence="1 2">
    <name type="scientific">Methylorubrum populi</name>
    <dbReference type="NCBI Taxonomy" id="223967"/>
    <lineage>
        <taxon>Bacteria</taxon>
        <taxon>Pseudomonadati</taxon>
        <taxon>Pseudomonadota</taxon>
        <taxon>Alphaproteobacteria</taxon>
        <taxon>Hyphomicrobiales</taxon>
        <taxon>Methylobacteriaceae</taxon>
        <taxon>Methylorubrum</taxon>
    </lineage>
</organism>
<sequence>MVWAQRRMAADTIRSVEILFREQAASLDPLCQMLLVRVDEDWPMVRLWVCVPEPDLLTPYYGFSLCTRADLPLAPTLVAGCPEQFGRILQR</sequence>
<dbReference type="EMBL" id="AP014809">
    <property type="protein sequence ID" value="BAU93561.1"/>
    <property type="molecule type" value="Genomic_DNA"/>
</dbReference>
<dbReference type="AlphaFoldDB" id="A0A160PMA7"/>
<evidence type="ECO:0000313" key="1">
    <source>
        <dbReference type="EMBL" id="BAU93561.1"/>
    </source>
</evidence>
<dbReference type="Proteomes" id="UP000218288">
    <property type="component" value="Chromosome"/>
</dbReference>
<name>A0A160PMA7_9HYPH</name>
<gene>
    <name evidence="1" type="ORF">MPPM_4956</name>
</gene>